<dbReference type="SMART" id="SM00044">
    <property type="entry name" value="CYCc"/>
    <property type="match status" value="1"/>
</dbReference>
<evidence type="ECO:0000256" key="2">
    <source>
        <dbReference type="ARBA" id="ARBA00022692"/>
    </source>
</evidence>
<dbReference type="InterPro" id="IPR017978">
    <property type="entry name" value="GPCR_3_C"/>
</dbReference>
<dbReference type="GO" id="GO:0004383">
    <property type="term" value="F:guanylate cyclase activity"/>
    <property type="evidence" value="ECO:0007669"/>
    <property type="project" value="TreeGrafter"/>
</dbReference>
<feature type="domain" description="PDEase" evidence="12">
    <location>
        <begin position="1052"/>
        <end position="1291"/>
    </location>
</feature>
<dbReference type="Gene3D" id="1.10.1300.10">
    <property type="entry name" value="3'5'-cyclic nucleotide phosphodiesterase, catalytic domain"/>
    <property type="match status" value="1"/>
</dbReference>
<dbReference type="GO" id="GO:0000166">
    <property type="term" value="F:nucleotide binding"/>
    <property type="evidence" value="ECO:0007669"/>
    <property type="project" value="UniProtKB-KW"/>
</dbReference>
<evidence type="ECO:0000256" key="8">
    <source>
        <dbReference type="SAM" id="Phobius"/>
    </source>
</evidence>
<feature type="transmembrane region" description="Helical" evidence="8">
    <location>
        <begin position="565"/>
        <end position="585"/>
    </location>
</feature>
<keyword evidence="9" id="KW-0732">Signal</keyword>
<dbReference type="PANTHER" id="PTHR11920">
    <property type="entry name" value="GUANYLYL CYCLASE"/>
    <property type="match status" value="1"/>
</dbReference>
<keyword evidence="14" id="KW-1185">Reference proteome</keyword>
<feature type="transmembrane region" description="Helical" evidence="8">
    <location>
        <begin position="636"/>
        <end position="658"/>
    </location>
</feature>
<dbReference type="GO" id="GO:0004016">
    <property type="term" value="F:adenylate cyclase activity"/>
    <property type="evidence" value="ECO:0007669"/>
    <property type="project" value="TreeGrafter"/>
</dbReference>
<dbReference type="Gene3D" id="3.30.70.1230">
    <property type="entry name" value="Nucleotide cyclase"/>
    <property type="match status" value="1"/>
</dbReference>
<proteinExistence type="predicted"/>
<protein>
    <submittedName>
        <fullName evidence="13">Receptor-type guanylate cyclase gcy</fullName>
    </submittedName>
</protein>
<evidence type="ECO:0000256" key="5">
    <source>
        <dbReference type="ARBA" id="ARBA00023136"/>
    </source>
</evidence>
<evidence type="ECO:0000259" key="11">
    <source>
        <dbReference type="PROSITE" id="PS50259"/>
    </source>
</evidence>
<dbReference type="CDD" id="cd07302">
    <property type="entry name" value="CHD"/>
    <property type="match status" value="1"/>
</dbReference>
<keyword evidence="13" id="KW-0675">Receptor</keyword>
<dbReference type="PROSITE" id="PS51845">
    <property type="entry name" value="PDEASE_I_2"/>
    <property type="match status" value="1"/>
</dbReference>
<dbReference type="GO" id="GO:0005886">
    <property type="term" value="C:plasma membrane"/>
    <property type="evidence" value="ECO:0007669"/>
    <property type="project" value="TreeGrafter"/>
</dbReference>
<dbReference type="GO" id="GO:0035556">
    <property type="term" value="P:intracellular signal transduction"/>
    <property type="evidence" value="ECO:0007669"/>
    <property type="project" value="InterPro"/>
</dbReference>
<dbReference type="Proteomes" id="UP001153069">
    <property type="component" value="Unassembled WGS sequence"/>
</dbReference>
<dbReference type="EMBL" id="CAICTM010000352">
    <property type="protein sequence ID" value="CAB9508590.1"/>
    <property type="molecule type" value="Genomic_DNA"/>
</dbReference>
<dbReference type="InterPro" id="IPR029787">
    <property type="entry name" value="Nucleotide_cyclase"/>
</dbReference>
<evidence type="ECO:0000256" key="3">
    <source>
        <dbReference type="ARBA" id="ARBA00022741"/>
    </source>
</evidence>
<sequence length="1523" mass="169903">MMKVLLYTLACLALLLVPGVRATNVPCTDNAWCIDNLHHSSECVDGFCSNPFYQKGCLAQRVPNWHRVRTCNSEDPPDAVAKGYCQVSAFDYPEIRIHAQNWESSFFGTWILTILLSELLDVPVSVEAGVVDTHVHLYDMMSRIEYGSNADWGGTMRNALATNGDCRPYANTGSSDNPEEYQPCSHVMPETWIGALGRAGDVFETGVAEKPMALGALGGDYWYVPKFTGARYPEFLSYVGLQGDEARKKLADIFKRPATWKDYCDEVSESNCQEDDGVATRPPETEDEEMAMFAEGEYTGHFRKTDANDCVKYPHNCTGHFADYPCGWTTPAQQQAYHLDIGLEVVTTYTYSQLVQIWAAANATQSDVMVFWWEPDSMPQLYYGTDAQHTRVSLPQPTQTCYDNRANAADRCGDDYEKRIGSPLGDCDTAPQSLKKVVSTTVRDMSQNPEIPEELWSPAFEAISAYEISTLQLQDIFELWYGKNLDRWGYDPRDAVCEWIVDNLELVQSFAPPTHPRKIQEAPAESLALAAQGLSYFMMAVLVVTMGLTWLWRSKATICIAQLECILILEIGLFLVAGAALASAISPSDASCQAVPWLANIGYCLVLIPTVARVDAIIRLSAAGKHMQHLRLSQKVLFGTVGLGVLVAATYCVIWTVVDPRSIAFQYQVLGEENEFGENLVKETDYCSSESLAWYAISVAWPGCLILFGLIVNFMNSRAPDGINDTKVLSALLISHFIFVVLRVLVLNLNGAVNATRLADYSSLVLLGDCAATLMIFVFPKVLGKSGAYDTKDPLPDIFLSSSIMNAEIVGFAGWSSVREPVQIFKFLERMWCEFDSIAKKHSVFKVDSGSDTYVAATGIPRKQSDHAEKLALFGAECLARFYELAQELEVQFGPDTSDLELRIGIHSGKVTGGYLQGMSTRFNLFGETCNTANDMGASSEAGRIQVSEYTARLLTNAGKKHWLAQRDGSVSSRVGQSEVTTYWCRPDNHRENQNLSPTAEADLERGTIGGLRNITNEKSAAEKRRRLVEWNVQVLLNLLKEVVRSKQHQAAVRKQKSRAQGTLLSSASIVSSPMTSSKADSSDDSSCDLTRPLDGVKEVVDFPEFSRRKARLQKGRSTVFIPQVVVDQLHEYVTCISDLYKDNPFHSFDHASHVVMATLKYTNRIISASELQEDNDDAMSSGNGPTAAQVHDHTYGISSDPLTHFSFVFSALIHDVDHPGVPNQQFCKEDPELANLYFQRSLAEQNSFDLSWNLLQESRFSDLRKCLFANRGEQKRFRQLVINQVMATDLGDLELKNLRQGRWEKAFAAQDYPGDQKIDSIVQQVESRNRKATIVIEHLIQASDVSHTMQHWEIYREWNEKLFMEMYAAHRNGRASKDPSDFWYEGELGFFDFYVVPLSKKLNECGVFGISCDENLSYASSNRDLWVKRGKQATEEMRKKAEALWGNSGSSKIDVVQAAPEAYKDDTTTAEMEGSGWGISGSSKLEVLQVEPEAFKEVEPEPFRDDDATTTPEGHMECSGWL</sequence>
<dbReference type="InterPro" id="IPR050401">
    <property type="entry name" value="Cyclic_nucleotide_synthase"/>
</dbReference>
<comment type="subcellular location">
    <subcellularLocation>
        <location evidence="1">Membrane</location>
        <topology evidence="1">Multi-pass membrane protein</topology>
    </subcellularLocation>
</comment>
<comment type="caution">
    <text evidence="13">The sequence shown here is derived from an EMBL/GenBank/DDBJ whole genome shotgun (WGS) entry which is preliminary data.</text>
</comment>
<feature type="transmembrane region" description="Helical" evidence="8">
    <location>
        <begin position="533"/>
        <end position="553"/>
    </location>
</feature>
<feature type="chain" id="PRO_5040294438" evidence="9">
    <location>
        <begin position="23"/>
        <end position="1523"/>
    </location>
</feature>
<feature type="transmembrane region" description="Helical" evidence="8">
    <location>
        <begin position="728"/>
        <end position="749"/>
    </location>
</feature>
<evidence type="ECO:0000256" key="7">
    <source>
        <dbReference type="SAM" id="MobiDB-lite"/>
    </source>
</evidence>
<feature type="domain" description="G-protein coupled receptors family 3 profile" evidence="11">
    <location>
        <begin position="527"/>
        <end position="782"/>
    </location>
</feature>
<evidence type="ECO:0000256" key="9">
    <source>
        <dbReference type="SAM" id="SignalP"/>
    </source>
</evidence>
<organism evidence="13 14">
    <name type="scientific">Seminavis robusta</name>
    <dbReference type="NCBI Taxonomy" id="568900"/>
    <lineage>
        <taxon>Eukaryota</taxon>
        <taxon>Sar</taxon>
        <taxon>Stramenopiles</taxon>
        <taxon>Ochrophyta</taxon>
        <taxon>Bacillariophyta</taxon>
        <taxon>Bacillariophyceae</taxon>
        <taxon>Bacillariophycidae</taxon>
        <taxon>Naviculales</taxon>
        <taxon>Naviculaceae</taxon>
        <taxon>Seminavis</taxon>
    </lineage>
</organism>
<evidence type="ECO:0000256" key="1">
    <source>
        <dbReference type="ARBA" id="ARBA00004141"/>
    </source>
</evidence>
<dbReference type="GO" id="GO:0001653">
    <property type="term" value="F:peptide receptor activity"/>
    <property type="evidence" value="ECO:0007669"/>
    <property type="project" value="TreeGrafter"/>
</dbReference>
<dbReference type="PROSITE" id="PS50125">
    <property type="entry name" value="GUANYLATE_CYCLASE_2"/>
    <property type="match status" value="1"/>
</dbReference>
<feature type="transmembrane region" description="Helical" evidence="8">
    <location>
        <begin position="692"/>
        <end position="716"/>
    </location>
</feature>
<evidence type="ECO:0000313" key="14">
    <source>
        <dbReference type="Proteomes" id="UP001153069"/>
    </source>
</evidence>
<evidence type="ECO:0000259" key="12">
    <source>
        <dbReference type="PROSITE" id="PS51845"/>
    </source>
</evidence>
<dbReference type="Pfam" id="PF00211">
    <property type="entry name" value="Guanylate_cyc"/>
    <property type="match status" value="1"/>
</dbReference>
<feature type="transmembrane region" description="Helical" evidence="8">
    <location>
        <begin position="597"/>
        <end position="616"/>
    </location>
</feature>
<keyword evidence="5 8" id="KW-0472">Membrane</keyword>
<feature type="domain" description="Guanylate cyclase" evidence="10">
    <location>
        <begin position="803"/>
        <end position="937"/>
    </location>
</feature>
<evidence type="ECO:0000259" key="10">
    <source>
        <dbReference type="PROSITE" id="PS50125"/>
    </source>
</evidence>
<keyword evidence="4 8" id="KW-1133">Transmembrane helix</keyword>
<feature type="signal peptide" evidence="9">
    <location>
        <begin position="1"/>
        <end position="22"/>
    </location>
</feature>
<keyword evidence="3" id="KW-0547">Nucleotide-binding</keyword>
<keyword evidence="6" id="KW-0456">Lyase</keyword>
<keyword evidence="2 8" id="KW-0812">Transmembrane</keyword>
<dbReference type="SUPFAM" id="SSF55073">
    <property type="entry name" value="Nucleotide cyclase"/>
    <property type="match status" value="1"/>
</dbReference>
<dbReference type="GO" id="GO:0004114">
    <property type="term" value="F:3',5'-cyclic-nucleotide phosphodiesterase activity"/>
    <property type="evidence" value="ECO:0007669"/>
    <property type="project" value="InterPro"/>
</dbReference>
<evidence type="ECO:0000256" key="4">
    <source>
        <dbReference type="ARBA" id="ARBA00022989"/>
    </source>
</evidence>
<feature type="compositionally biased region" description="Polar residues" evidence="7">
    <location>
        <begin position="1064"/>
        <end position="1076"/>
    </location>
</feature>
<evidence type="ECO:0000256" key="6">
    <source>
        <dbReference type="ARBA" id="ARBA00023239"/>
    </source>
</evidence>
<dbReference type="InterPro" id="IPR002073">
    <property type="entry name" value="PDEase_catalytic_dom"/>
</dbReference>
<name>A0A9N8DUJ0_9STRA</name>
<feature type="region of interest" description="Disordered" evidence="7">
    <location>
        <begin position="1495"/>
        <end position="1523"/>
    </location>
</feature>
<evidence type="ECO:0000313" key="13">
    <source>
        <dbReference type="EMBL" id="CAB9508590.1"/>
    </source>
</evidence>
<dbReference type="GO" id="GO:0004930">
    <property type="term" value="F:G protein-coupled receptor activity"/>
    <property type="evidence" value="ECO:0007669"/>
    <property type="project" value="InterPro"/>
</dbReference>
<accession>A0A9N8DUJ0</accession>
<dbReference type="Pfam" id="PF00003">
    <property type="entry name" value="7tm_3"/>
    <property type="match status" value="1"/>
</dbReference>
<dbReference type="SUPFAM" id="SSF109604">
    <property type="entry name" value="HD-domain/PDEase-like"/>
    <property type="match status" value="1"/>
</dbReference>
<dbReference type="Pfam" id="PF00233">
    <property type="entry name" value="PDEase_I"/>
    <property type="match status" value="1"/>
</dbReference>
<feature type="compositionally biased region" description="Basic and acidic residues" evidence="7">
    <location>
        <begin position="1495"/>
        <end position="1508"/>
    </location>
</feature>
<dbReference type="InterPro" id="IPR001054">
    <property type="entry name" value="A/G_cyclase"/>
</dbReference>
<dbReference type="PANTHER" id="PTHR11920:SF335">
    <property type="entry name" value="GUANYLATE CYCLASE"/>
    <property type="match status" value="1"/>
</dbReference>
<dbReference type="GO" id="GO:0007168">
    <property type="term" value="P:receptor guanylyl cyclase signaling pathway"/>
    <property type="evidence" value="ECO:0007669"/>
    <property type="project" value="TreeGrafter"/>
</dbReference>
<reference evidence="13" key="1">
    <citation type="submission" date="2020-06" db="EMBL/GenBank/DDBJ databases">
        <authorList>
            <consortium name="Plant Systems Biology data submission"/>
        </authorList>
    </citation>
    <scope>NUCLEOTIDE SEQUENCE</scope>
    <source>
        <strain evidence="13">D6</strain>
    </source>
</reference>
<dbReference type="InterPro" id="IPR036971">
    <property type="entry name" value="PDEase_catalytic_dom_sf"/>
</dbReference>
<dbReference type="PROSITE" id="PS50259">
    <property type="entry name" value="G_PROTEIN_RECEP_F3_4"/>
    <property type="match status" value="1"/>
</dbReference>
<gene>
    <name evidence="13" type="ORF">SEMRO_353_G124450.1</name>
</gene>
<feature type="region of interest" description="Disordered" evidence="7">
    <location>
        <begin position="1064"/>
        <end position="1091"/>
    </location>
</feature>